<dbReference type="EMBL" id="UXUI01001272">
    <property type="protein sequence ID" value="VDD85413.1"/>
    <property type="molecule type" value="Genomic_DNA"/>
</dbReference>
<reference evidence="8 9" key="1">
    <citation type="submission" date="2018-10" db="EMBL/GenBank/DDBJ databases">
        <authorList>
            <consortium name="Pathogen Informatics"/>
        </authorList>
    </citation>
    <scope>NUCLEOTIDE SEQUENCE [LARGE SCALE GENOMIC DNA]</scope>
</reference>
<keyword evidence="5" id="KW-0539">Nucleus</keyword>
<dbReference type="STRING" id="51028.A0A3P6GZM0"/>
<dbReference type="SUPFAM" id="SSF47459">
    <property type="entry name" value="HLH, helix-loop-helix DNA-binding domain"/>
    <property type="match status" value="1"/>
</dbReference>
<protein>
    <recommendedName>
        <fullName evidence="7">BHLH domain-containing protein</fullName>
    </recommendedName>
</protein>
<dbReference type="GO" id="GO:0046983">
    <property type="term" value="F:protein dimerization activity"/>
    <property type="evidence" value="ECO:0007669"/>
    <property type="project" value="InterPro"/>
</dbReference>
<feature type="transmembrane region" description="Helical" evidence="6">
    <location>
        <begin position="175"/>
        <end position="194"/>
    </location>
</feature>
<evidence type="ECO:0000259" key="7">
    <source>
        <dbReference type="PROSITE" id="PS50888"/>
    </source>
</evidence>
<evidence type="ECO:0000256" key="5">
    <source>
        <dbReference type="ARBA" id="ARBA00023242"/>
    </source>
</evidence>
<keyword evidence="6" id="KW-1133">Transmembrane helix</keyword>
<dbReference type="OrthoDB" id="5920083at2759"/>
<feature type="transmembrane region" description="Helical" evidence="6">
    <location>
        <begin position="143"/>
        <end position="163"/>
    </location>
</feature>
<dbReference type="PANTHER" id="PTHR11969:SF54">
    <property type="entry name" value="MAD-LIKE PROTEIN 1"/>
    <property type="match status" value="1"/>
</dbReference>
<keyword evidence="2" id="KW-0805">Transcription regulation</keyword>
<evidence type="ECO:0000256" key="3">
    <source>
        <dbReference type="ARBA" id="ARBA00023125"/>
    </source>
</evidence>
<feature type="transmembrane region" description="Helical" evidence="6">
    <location>
        <begin position="100"/>
        <end position="131"/>
    </location>
</feature>
<keyword evidence="9" id="KW-1185">Reference proteome</keyword>
<evidence type="ECO:0000256" key="1">
    <source>
        <dbReference type="ARBA" id="ARBA00004123"/>
    </source>
</evidence>
<dbReference type="Proteomes" id="UP000274131">
    <property type="component" value="Unassembled WGS sequence"/>
</dbReference>
<dbReference type="AlphaFoldDB" id="A0A3P6GZM0"/>
<dbReference type="InterPro" id="IPR011598">
    <property type="entry name" value="bHLH_dom"/>
</dbReference>
<evidence type="ECO:0000256" key="6">
    <source>
        <dbReference type="SAM" id="Phobius"/>
    </source>
</evidence>
<gene>
    <name evidence="8" type="ORF">EVEC_LOCUS556</name>
</gene>
<keyword evidence="6" id="KW-0812">Transmembrane</keyword>
<dbReference type="InterPro" id="IPR036638">
    <property type="entry name" value="HLH_DNA-bd_sf"/>
</dbReference>
<evidence type="ECO:0000313" key="8">
    <source>
        <dbReference type="EMBL" id="VDD85413.1"/>
    </source>
</evidence>
<evidence type="ECO:0000256" key="4">
    <source>
        <dbReference type="ARBA" id="ARBA00023163"/>
    </source>
</evidence>
<name>A0A3P6GZM0_ENTVE</name>
<keyword evidence="6" id="KW-0472">Membrane</keyword>
<evidence type="ECO:0000256" key="2">
    <source>
        <dbReference type="ARBA" id="ARBA00023015"/>
    </source>
</evidence>
<keyword evidence="3" id="KW-0238">DNA-binding</keyword>
<dbReference type="GO" id="GO:0000981">
    <property type="term" value="F:DNA-binding transcription factor activity, RNA polymerase II-specific"/>
    <property type="evidence" value="ECO:0007669"/>
    <property type="project" value="TreeGrafter"/>
</dbReference>
<feature type="domain" description="BHLH" evidence="7">
    <location>
        <begin position="42"/>
        <end position="94"/>
    </location>
</feature>
<organism evidence="8 9">
    <name type="scientific">Enterobius vermicularis</name>
    <name type="common">Human pinworm</name>
    <dbReference type="NCBI Taxonomy" id="51028"/>
    <lineage>
        <taxon>Eukaryota</taxon>
        <taxon>Metazoa</taxon>
        <taxon>Ecdysozoa</taxon>
        <taxon>Nematoda</taxon>
        <taxon>Chromadorea</taxon>
        <taxon>Rhabditida</taxon>
        <taxon>Spirurina</taxon>
        <taxon>Oxyuridomorpha</taxon>
        <taxon>Oxyuroidea</taxon>
        <taxon>Oxyuridae</taxon>
        <taxon>Enterobius</taxon>
    </lineage>
</organism>
<proteinExistence type="predicted"/>
<dbReference type="Pfam" id="PF00010">
    <property type="entry name" value="HLH"/>
    <property type="match status" value="1"/>
</dbReference>
<dbReference type="SMART" id="SM00353">
    <property type="entry name" value="HLH"/>
    <property type="match status" value="1"/>
</dbReference>
<dbReference type="PANTHER" id="PTHR11969">
    <property type="entry name" value="MAX DIMERIZATION, MAD"/>
    <property type="match status" value="1"/>
</dbReference>
<dbReference type="Gene3D" id="4.10.280.10">
    <property type="entry name" value="Helix-loop-helix DNA-binding domain"/>
    <property type="match status" value="1"/>
</dbReference>
<evidence type="ECO:0000313" key="9">
    <source>
        <dbReference type="Proteomes" id="UP000274131"/>
    </source>
</evidence>
<sequence>MSYACVRPPENSQAPGTVCLSLIGTVSQSPSVRTPAFLKLIGFSAIHNELEKTRRANLRGYLDKLKDIVPMGADSTRNTTLLLLTRAKDYIAVTMENRRYFFFPFFVCLQFICFTVTDALVTFFSCLFLPLVYKNFTITSYSFFPYFLIFQRFTATITILSHFPSNLATFFKKHAFFHLFIIFAVIFSLVHFFFRASLYSSIYITSV</sequence>
<accession>A0A3P6GZM0</accession>
<dbReference type="GO" id="GO:0005634">
    <property type="term" value="C:nucleus"/>
    <property type="evidence" value="ECO:0007669"/>
    <property type="project" value="UniProtKB-SubCell"/>
</dbReference>
<dbReference type="PROSITE" id="PS50888">
    <property type="entry name" value="BHLH"/>
    <property type="match status" value="1"/>
</dbReference>
<keyword evidence="4" id="KW-0804">Transcription</keyword>
<comment type="subcellular location">
    <subcellularLocation>
        <location evidence="1">Nucleus</location>
    </subcellularLocation>
</comment>
<dbReference type="GO" id="GO:0000978">
    <property type="term" value="F:RNA polymerase II cis-regulatory region sequence-specific DNA binding"/>
    <property type="evidence" value="ECO:0007669"/>
    <property type="project" value="TreeGrafter"/>
</dbReference>